<name>A0A812B9A8_ACAPH</name>
<comment type="caution">
    <text evidence="2">The sequence shown here is derived from an EMBL/GenBank/DDBJ whole genome shotgun (WGS) entry which is preliminary data.</text>
</comment>
<keyword evidence="3" id="KW-1185">Reference proteome</keyword>
<feature type="transmembrane region" description="Helical" evidence="1">
    <location>
        <begin position="129"/>
        <end position="156"/>
    </location>
</feature>
<keyword evidence="1" id="KW-0812">Transmembrane</keyword>
<keyword evidence="1" id="KW-0472">Membrane</keyword>
<feature type="transmembrane region" description="Helical" evidence="1">
    <location>
        <begin position="68"/>
        <end position="90"/>
    </location>
</feature>
<evidence type="ECO:0000313" key="3">
    <source>
        <dbReference type="Proteomes" id="UP000597762"/>
    </source>
</evidence>
<evidence type="ECO:0000313" key="2">
    <source>
        <dbReference type="EMBL" id="CAE1171396.1"/>
    </source>
</evidence>
<feature type="transmembrane region" description="Helical" evidence="1">
    <location>
        <begin position="29"/>
        <end position="48"/>
    </location>
</feature>
<sequence>MVLYDKQYEAFTFLFYCNNMKKAEKNSRILFTQSVPFVLLYFSFPHFLKNYSYLFSSDSDSILFSFLFLHLLFMSLNFFQFFFFTLFLFLSLSPLLFHIFSHFSAHCSFLLLFFFTFHCFARSNHYFHIFSLISSLFLFFPSLSSLFICLSLSLFLSLNPLSFHMFSLFSVHCFFIL</sequence>
<dbReference type="Proteomes" id="UP000597762">
    <property type="component" value="Unassembled WGS sequence"/>
</dbReference>
<organism evidence="2 3">
    <name type="scientific">Acanthosepion pharaonis</name>
    <name type="common">Pharaoh cuttlefish</name>
    <name type="synonym">Sepia pharaonis</name>
    <dbReference type="NCBI Taxonomy" id="158019"/>
    <lineage>
        <taxon>Eukaryota</taxon>
        <taxon>Metazoa</taxon>
        <taxon>Spiralia</taxon>
        <taxon>Lophotrochozoa</taxon>
        <taxon>Mollusca</taxon>
        <taxon>Cephalopoda</taxon>
        <taxon>Coleoidea</taxon>
        <taxon>Decapodiformes</taxon>
        <taxon>Sepiida</taxon>
        <taxon>Sepiina</taxon>
        <taxon>Sepiidae</taxon>
        <taxon>Acanthosepion</taxon>
    </lineage>
</organism>
<evidence type="ECO:0000256" key="1">
    <source>
        <dbReference type="SAM" id="Phobius"/>
    </source>
</evidence>
<protein>
    <submittedName>
        <fullName evidence="2">Uncharacterized protein</fullName>
    </submittedName>
</protein>
<gene>
    <name evidence="2" type="ORF">SPHA_11548</name>
</gene>
<dbReference type="EMBL" id="CAHIKZ030000381">
    <property type="protein sequence ID" value="CAE1171396.1"/>
    <property type="molecule type" value="Genomic_DNA"/>
</dbReference>
<keyword evidence="1" id="KW-1133">Transmembrane helix</keyword>
<feature type="transmembrane region" description="Helical" evidence="1">
    <location>
        <begin position="95"/>
        <end position="117"/>
    </location>
</feature>
<reference evidence="2" key="1">
    <citation type="submission" date="2021-01" db="EMBL/GenBank/DDBJ databases">
        <authorList>
            <person name="Li R."/>
            <person name="Bekaert M."/>
        </authorList>
    </citation>
    <scope>NUCLEOTIDE SEQUENCE</scope>
    <source>
        <strain evidence="2">Farmed</strain>
    </source>
</reference>
<proteinExistence type="predicted"/>
<dbReference type="AlphaFoldDB" id="A0A812B9A8"/>
<accession>A0A812B9A8</accession>